<reference evidence="1 2" key="1">
    <citation type="journal article" date="2018" name="G3 (Bethesda)">
        <title>Phylogenetic and Phylogenomic Definition of Rhizopus Species.</title>
        <authorList>
            <person name="Gryganskyi A.P."/>
            <person name="Golan J."/>
            <person name="Dolatabadi S."/>
            <person name="Mondo S."/>
            <person name="Robb S."/>
            <person name="Idnurm A."/>
            <person name="Muszewska A."/>
            <person name="Steczkiewicz K."/>
            <person name="Masonjones S."/>
            <person name="Liao H.L."/>
            <person name="Gajdeczka M.T."/>
            <person name="Anike F."/>
            <person name="Vuek A."/>
            <person name="Anishchenko I.M."/>
            <person name="Voigt K."/>
            <person name="de Hoog G.S."/>
            <person name="Smith M.E."/>
            <person name="Heitman J."/>
            <person name="Vilgalys R."/>
            <person name="Stajich J.E."/>
        </authorList>
    </citation>
    <scope>NUCLEOTIDE SEQUENCE [LARGE SCALE GENOMIC DNA]</scope>
    <source>
        <strain evidence="1 2">LSU 92-RS-03</strain>
    </source>
</reference>
<dbReference type="InterPro" id="IPR006357">
    <property type="entry name" value="HAD-SF_hydro_IIA"/>
</dbReference>
<sequence>MKLVESFSDILKETRYDTIACDIYGVIHDGIKAYPHSKSALTSLKHNGEHVVLLSNSTRLQDRLVSNMQSNFDISNTSFDKILSSGTLTKIFLRDMAECLEIGQVKQPGCHATARKQGQSTRMEPDVFARTYLKTGKFFLAGDTEWQEPLYLSLAPTLTRVYDWEEIEFVLLGSIHGVDPVNKPVDPFNETQVRQDYQPFLEACLERNVPIICANPDIFAPNGKHEDGSTKFLICPGYVGQMYEEMGGQVLYFGKPFKSIYDYLVQKIAASSDDSSSRRIICVGDNVATDVKGATEAGLDVVMVMGGVHWEELKQAKDDQQRMIIVEELCRVNDCKTPTYLMPLLKY</sequence>
<evidence type="ECO:0008006" key="3">
    <source>
        <dbReference type="Google" id="ProtNLM"/>
    </source>
</evidence>
<dbReference type="InterPro" id="IPR036412">
    <property type="entry name" value="HAD-like_sf"/>
</dbReference>
<dbReference type="GO" id="GO:0005737">
    <property type="term" value="C:cytoplasm"/>
    <property type="evidence" value="ECO:0007669"/>
    <property type="project" value="TreeGrafter"/>
</dbReference>
<dbReference type="Pfam" id="PF13344">
    <property type="entry name" value="Hydrolase_6"/>
    <property type="match status" value="1"/>
</dbReference>
<dbReference type="AlphaFoldDB" id="A0A367J459"/>
<dbReference type="Pfam" id="PF13242">
    <property type="entry name" value="Hydrolase_like"/>
    <property type="match status" value="1"/>
</dbReference>
<keyword evidence="2" id="KW-1185">Reference proteome</keyword>
<comment type="caution">
    <text evidence="1">The sequence shown here is derived from an EMBL/GenBank/DDBJ whole genome shotgun (WGS) entry which is preliminary data.</text>
</comment>
<dbReference type="Gene3D" id="3.40.50.1000">
    <property type="entry name" value="HAD superfamily/HAD-like"/>
    <property type="match status" value="2"/>
</dbReference>
<dbReference type="GO" id="GO:0016791">
    <property type="term" value="F:phosphatase activity"/>
    <property type="evidence" value="ECO:0007669"/>
    <property type="project" value="TreeGrafter"/>
</dbReference>
<dbReference type="PANTHER" id="PTHR19288">
    <property type="entry name" value="4-NITROPHENYLPHOSPHATASE-RELATED"/>
    <property type="match status" value="1"/>
</dbReference>
<dbReference type="Proteomes" id="UP000253551">
    <property type="component" value="Unassembled WGS sequence"/>
</dbReference>
<evidence type="ECO:0000313" key="1">
    <source>
        <dbReference type="EMBL" id="RCH84705.1"/>
    </source>
</evidence>
<dbReference type="InterPro" id="IPR023214">
    <property type="entry name" value="HAD_sf"/>
</dbReference>
<proteinExistence type="predicted"/>
<dbReference type="PANTHER" id="PTHR19288:SF90">
    <property type="entry name" value="OS08G0542600 PROTEIN"/>
    <property type="match status" value="1"/>
</dbReference>
<dbReference type="SUPFAM" id="SSF56784">
    <property type="entry name" value="HAD-like"/>
    <property type="match status" value="1"/>
</dbReference>
<evidence type="ECO:0000313" key="2">
    <source>
        <dbReference type="Proteomes" id="UP000253551"/>
    </source>
</evidence>
<dbReference type="STRING" id="4846.A0A367J459"/>
<protein>
    <recommendedName>
        <fullName evidence="3">Haloacid dehalogenase-like hydrolase domain-containing protein 2</fullName>
    </recommendedName>
</protein>
<dbReference type="EMBL" id="PJQM01004368">
    <property type="protein sequence ID" value="RCH84705.1"/>
    <property type="molecule type" value="Genomic_DNA"/>
</dbReference>
<gene>
    <name evidence="1" type="ORF">CU098_006883</name>
</gene>
<accession>A0A367J459</accession>
<organism evidence="1 2">
    <name type="scientific">Rhizopus stolonifer</name>
    <name type="common">Rhizopus nigricans</name>
    <dbReference type="NCBI Taxonomy" id="4846"/>
    <lineage>
        <taxon>Eukaryota</taxon>
        <taxon>Fungi</taxon>
        <taxon>Fungi incertae sedis</taxon>
        <taxon>Mucoromycota</taxon>
        <taxon>Mucoromycotina</taxon>
        <taxon>Mucoromycetes</taxon>
        <taxon>Mucorales</taxon>
        <taxon>Mucorineae</taxon>
        <taxon>Rhizopodaceae</taxon>
        <taxon>Rhizopus</taxon>
    </lineage>
</organism>
<name>A0A367J459_RHIST</name>
<dbReference type="OrthoDB" id="426235at2759"/>